<keyword evidence="2" id="KW-1185">Reference proteome</keyword>
<name>A0A183T0T7_SCHSO</name>
<evidence type="ECO:0000313" key="3">
    <source>
        <dbReference type="WBParaSite" id="SSLN_0001046101-mRNA-1"/>
    </source>
</evidence>
<reference evidence="3" key="1">
    <citation type="submission" date="2016-06" db="UniProtKB">
        <authorList>
            <consortium name="WormBaseParasite"/>
        </authorList>
    </citation>
    <scope>IDENTIFICATION</scope>
</reference>
<dbReference type="OrthoDB" id="6144240at2759"/>
<dbReference type="Proteomes" id="UP000275846">
    <property type="component" value="Unassembled WGS sequence"/>
</dbReference>
<accession>A0A183T0T7</accession>
<sequence length="192" mass="22230">MFRKLCRESLFTTDTMDELSNGVLAKILKLVLDSKVLHNNELVERPANLPVVDEDASVENRWCQLRDTVQSTALVPLDRTGRQHQDWFDENDAAVHTLQVKKNRLHKDYVDCPTDAKKAAFYRSCHLVQQQLREMRDTRLTRKAEEIKGYVDRNAWRNFFAVTKVVFRSPVKGTAPHLYADGTTLLTTKTRE</sequence>
<gene>
    <name evidence="1" type="ORF">SSLN_LOCUS10090</name>
</gene>
<protein>
    <submittedName>
        <fullName evidence="1 3">Uncharacterized protein</fullName>
    </submittedName>
</protein>
<dbReference type="EMBL" id="UYSU01035638">
    <property type="protein sequence ID" value="VDL96475.1"/>
    <property type="molecule type" value="Genomic_DNA"/>
</dbReference>
<dbReference type="AlphaFoldDB" id="A0A183T0T7"/>
<evidence type="ECO:0000313" key="1">
    <source>
        <dbReference type="EMBL" id="VDL96475.1"/>
    </source>
</evidence>
<evidence type="ECO:0000313" key="2">
    <source>
        <dbReference type="Proteomes" id="UP000275846"/>
    </source>
</evidence>
<reference evidence="1 2" key="2">
    <citation type="submission" date="2018-11" db="EMBL/GenBank/DDBJ databases">
        <authorList>
            <consortium name="Pathogen Informatics"/>
        </authorList>
    </citation>
    <scope>NUCLEOTIDE SEQUENCE [LARGE SCALE GENOMIC DNA]</scope>
    <source>
        <strain evidence="1 2">NST_G2</strain>
    </source>
</reference>
<organism evidence="3">
    <name type="scientific">Schistocephalus solidus</name>
    <name type="common">Tapeworm</name>
    <dbReference type="NCBI Taxonomy" id="70667"/>
    <lineage>
        <taxon>Eukaryota</taxon>
        <taxon>Metazoa</taxon>
        <taxon>Spiralia</taxon>
        <taxon>Lophotrochozoa</taxon>
        <taxon>Platyhelminthes</taxon>
        <taxon>Cestoda</taxon>
        <taxon>Eucestoda</taxon>
        <taxon>Diphyllobothriidea</taxon>
        <taxon>Diphyllobothriidae</taxon>
        <taxon>Schistocephalus</taxon>
    </lineage>
</organism>
<proteinExistence type="predicted"/>
<dbReference type="WBParaSite" id="SSLN_0001046101-mRNA-1">
    <property type="protein sequence ID" value="SSLN_0001046101-mRNA-1"/>
    <property type="gene ID" value="SSLN_0001046101"/>
</dbReference>